<reference evidence="1" key="1">
    <citation type="submission" date="2018-11" db="EMBL/GenBank/DDBJ databases">
        <authorList>
            <person name="Alioto T."/>
            <person name="Alioto T."/>
        </authorList>
    </citation>
    <scope>NUCLEOTIDE SEQUENCE</scope>
</reference>
<evidence type="ECO:0008006" key="3">
    <source>
        <dbReference type="Google" id="ProtNLM"/>
    </source>
</evidence>
<sequence>MNFKDDVRKQIVQLEKQKEKLLHNLDGRSLVYDFVEKFIFDFTDFEYIIHTKTAYDINKRFLEKVQSKLPEGSYLLLHTLLKENNRTETLSLLKLQDVPMPHVSCICCKINEHIKDQLARIRLEIKCPQLDVDSLFNHTIKSRINSCDAILLQDLALCNIVGNAGVYEPLLCLNVNALHTFAQSGGLTKIVEKLVYSDDIQKTISSGTYEVEALLQIDLVDETNKDYAAEINDARCNVISVNKTFIMSEMETRVALEALKRDQFDISQITGDRTEKLTAIVQILENETEKYLDTLLKLLQQETSMNHLFQRLTTSKKIFSVNI</sequence>
<evidence type="ECO:0000313" key="2">
    <source>
        <dbReference type="Proteomes" id="UP000596742"/>
    </source>
</evidence>
<dbReference type="EMBL" id="UYJE01010285">
    <property type="protein sequence ID" value="VDI81649.1"/>
    <property type="molecule type" value="Genomic_DNA"/>
</dbReference>
<proteinExistence type="predicted"/>
<gene>
    <name evidence="1" type="ORF">MGAL_10B077249</name>
</gene>
<evidence type="ECO:0000313" key="1">
    <source>
        <dbReference type="EMBL" id="VDI81649.1"/>
    </source>
</evidence>
<accession>A0A8B6HMR9</accession>
<dbReference type="Proteomes" id="UP000596742">
    <property type="component" value="Unassembled WGS sequence"/>
</dbReference>
<feature type="non-terminal residue" evidence="1">
    <location>
        <position position="1"/>
    </location>
</feature>
<protein>
    <recommendedName>
        <fullName evidence="3">CARD domain-containing protein</fullName>
    </recommendedName>
</protein>
<comment type="caution">
    <text evidence="1">The sequence shown here is derived from an EMBL/GenBank/DDBJ whole genome shotgun (WGS) entry which is preliminary data.</text>
</comment>
<dbReference type="AlphaFoldDB" id="A0A8B6HMR9"/>
<dbReference type="InterPro" id="IPR011029">
    <property type="entry name" value="DEATH-like_dom_sf"/>
</dbReference>
<keyword evidence="2" id="KW-1185">Reference proteome</keyword>
<name>A0A8B6HMR9_MYTGA</name>
<dbReference type="Gene3D" id="1.10.533.10">
    <property type="entry name" value="Death Domain, Fas"/>
    <property type="match status" value="1"/>
</dbReference>
<organism evidence="1 2">
    <name type="scientific">Mytilus galloprovincialis</name>
    <name type="common">Mediterranean mussel</name>
    <dbReference type="NCBI Taxonomy" id="29158"/>
    <lineage>
        <taxon>Eukaryota</taxon>
        <taxon>Metazoa</taxon>
        <taxon>Spiralia</taxon>
        <taxon>Lophotrochozoa</taxon>
        <taxon>Mollusca</taxon>
        <taxon>Bivalvia</taxon>
        <taxon>Autobranchia</taxon>
        <taxon>Pteriomorphia</taxon>
        <taxon>Mytilida</taxon>
        <taxon>Mytiloidea</taxon>
        <taxon>Mytilidae</taxon>
        <taxon>Mytilinae</taxon>
        <taxon>Mytilus</taxon>
    </lineage>
</organism>